<keyword evidence="1 7" id="KW-0028">Amino-acid biosynthesis</keyword>
<evidence type="ECO:0000256" key="7">
    <source>
        <dbReference type="HAMAP-Rule" id="MF_00384"/>
    </source>
</evidence>
<dbReference type="PANTHER" id="PTHR20861:SF1">
    <property type="entry name" value="HOMOSERINE KINASE"/>
    <property type="match status" value="1"/>
</dbReference>
<proteinExistence type="inferred from homology"/>
<dbReference type="Pfam" id="PF08544">
    <property type="entry name" value="GHMP_kinases_C"/>
    <property type="match status" value="1"/>
</dbReference>
<keyword evidence="5 7" id="KW-0418">Kinase</keyword>
<dbReference type="Pfam" id="PF00288">
    <property type="entry name" value="GHMP_kinases_N"/>
    <property type="match status" value="1"/>
</dbReference>
<dbReference type="AlphaFoldDB" id="A0A0K8QPV0"/>
<comment type="catalytic activity">
    <reaction evidence="7">
        <text>L-homoserine + ATP = O-phospho-L-homoserine + ADP + H(+)</text>
        <dbReference type="Rhea" id="RHEA:13985"/>
        <dbReference type="ChEBI" id="CHEBI:15378"/>
        <dbReference type="ChEBI" id="CHEBI:30616"/>
        <dbReference type="ChEBI" id="CHEBI:57476"/>
        <dbReference type="ChEBI" id="CHEBI:57590"/>
        <dbReference type="ChEBI" id="CHEBI:456216"/>
        <dbReference type="EC" id="2.7.1.39"/>
    </reaction>
</comment>
<protein>
    <recommendedName>
        <fullName evidence="7">Homoserine kinase</fullName>
        <shortName evidence="7">HK</shortName>
        <shortName evidence="7">HSK</shortName>
        <ecNumber evidence="7">2.7.1.39</ecNumber>
    </recommendedName>
</protein>
<feature type="domain" description="GHMP kinase N-terminal" evidence="8">
    <location>
        <begin position="62"/>
        <end position="149"/>
    </location>
</feature>
<accession>A0A0K8QPV0</accession>
<keyword evidence="11" id="KW-1185">Reference proteome</keyword>
<dbReference type="STRING" id="1475481.GCA_000953855_02288"/>
<comment type="subcellular location">
    <subcellularLocation>
        <location evidence="7">Cytoplasm</location>
    </subcellularLocation>
</comment>
<dbReference type="UniPathway" id="UPA00050">
    <property type="reaction ID" value="UER00064"/>
</dbReference>
<dbReference type="InterPro" id="IPR036554">
    <property type="entry name" value="GHMP_kinase_C_sf"/>
</dbReference>
<name>A0A0K8QPV0_9GAMM</name>
<dbReference type="GO" id="GO:0005524">
    <property type="term" value="F:ATP binding"/>
    <property type="evidence" value="ECO:0007669"/>
    <property type="project" value="UniProtKB-UniRule"/>
</dbReference>
<evidence type="ECO:0000256" key="3">
    <source>
        <dbReference type="ARBA" id="ARBA00022697"/>
    </source>
</evidence>
<keyword evidence="6 7" id="KW-0067">ATP-binding</keyword>
<dbReference type="Gene3D" id="3.30.230.10">
    <property type="match status" value="1"/>
</dbReference>
<dbReference type="SUPFAM" id="SSF55060">
    <property type="entry name" value="GHMP Kinase, C-terminal domain"/>
    <property type="match status" value="1"/>
</dbReference>
<comment type="similarity">
    <text evidence="7">Belongs to the GHMP kinase family. Homoserine kinase subfamily.</text>
</comment>
<evidence type="ECO:0000256" key="5">
    <source>
        <dbReference type="ARBA" id="ARBA00022777"/>
    </source>
</evidence>
<dbReference type="Gene3D" id="3.30.70.890">
    <property type="entry name" value="GHMP kinase, C-terminal domain"/>
    <property type="match status" value="1"/>
</dbReference>
<dbReference type="GO" id="GO:0009088">
    <property type="term" value="P:threonine biosynthetic process"/>
    <property type="evidence" value="ECO:0007669"/>
    <property type="project" value="UniProtKB-UniRule"/>
</dbReference>
<sequence length="308" mass="31032">MPTFATAFAPACVGNVAVGFDILGHSIDGPGDTVRVRRIDAPEVVVENVHGVVDDLPRDARNTAVAALQALRVACDVRHGYAVSIGKGIPLASGMAGSAASAVAAVVAANALLPAPLPAEALFEHALAGETVASGGRNGDNVGPLLLGGLVLAARGRLVTIAVPEVWRCVLVHPHAHVLTRVARERLREPFALATVIEQTANLALVLAGCQRGDAALVRAGLADALAEPRRADLVPGFAAVQQAARDAGAMGCSLSGAGPSLFAWFEHAAAAHAGAAAMRAAFADAGLASDAWISPIAGPAARVLEAA</sequence>
<keyword evidence="3 7" id="KW-0791">Threonine biosynthesis</keyword>
<dbReference type="GO" id="GO:0004413">
    <property type="term" value="F:homoserine kinase activity"/>
    <property type="evidence" value="ECO:0007669"/>
    <property type="project" value="UniProtKB-UniRule"/>
</dbReference>
<dbReference type="PRINTS" id="PR00958">
    <property type="entry name" value="HOMSERKINASE"/>
</dbReference>
<feature type="domain" description="GHMP kinase C-terminal" evidence="9">
    <location>
        <begin position="208"/>
        <end position="284"/>
    </location>
</feature>
<evidence type="ECO:0000256" key="6">
    <source>
        <dbReference type="ARBA" id="ARBA00022840"/>
    </source>
</evidence>
<gene>
    <name evidence="7" type="primary">thrB</name>
    <name evidence="10" type="ORF">MBSD_n2244</name>
</gene>
<evidence type="ECO:0000256" key="1">
    <source>
        <dbReference type="ARBA" id="ARBA00022605"/>
    </source>
</evidence>
<dbReference type="InterPro" id="IPR006204">
    <property type="entry name" value="GHMP_kinase_N_dom"/>
</dbReference>
<evidence type="ECO:0000256" key="2">
    <source>
        <dbReference type="ARBA" id="ARBA00022679"/>
    </source>
</evidence>
<dbReference type="PIRSF" id="PIRSF000676">
    <property type="entry name" value="Homoser_kin"/>
    <property type="match status" value="1"/>
</dbReference>
<evidence type="ECO:0000259" key="9">
    <source>
        <dbReference type="Pfam" id="PF08544"/>
    </source>
</evidence>
<dbReference type="InterPro" id="IPR020568">
    <property type="entry name" value="Ribosomal_Su5_D2-typ_SF"/>
</dbReference>
<organism evidence="10">
    <name type="scientific">Mizugakiibacter sediminis</name>
    <dbReference type="NCBI Taxonomy" id="1475481"/>
    <lineage>
        <taxon>Bacteria</taxon>
        <taxon>Pseudomonadati</taxon>
        <taxon>Pseudomonadota</taxon>
        <taxon>Gammaproteobacteria</taxon>
        <taxon>Lysobacterales</taxon>
        <taxon>Rhodanobacteraceae</taxon>
        <taxon>Mizugakiibacter</taxon>
    </lineage>
</organism>
<evidence type="ECO:0000259" key="8">
    <source>
        <dbReference type="Pfam" id="PF00288"/>
    </source>
</evidence>
<evidence type="ECO:0000313" key="11">
    <source>
        <dbReference type="Proteomes" id="UP000253740"/>
    </source>
</evidence>
<keyword evidence="2 7" id="KW-0808">Transferase</keyword>
<keyword evidence="4 7" id="KW-0547">Nucleotide-binding</keyword>
<comment type="caution">
    <text evidence="7">Lacks conserved residue(s) required for the propagation of feature annotation.</text>
</comment>
<dbReference type="RefSeq" id="WP_062537486.1">
    <property type="nucleotide sequence ID" value="NZ_DF970238.1"/>
</dbReference>
<dbReference type="InterPro" id="IPR013750">
    <property type="entry name" value="GHMP_kinase_C_dom"/>
</dbReference>
<dbReference type="GO" id="GO:0005737">
    <property type="term" value="C:cytoplasm"/>
    <property type="evidence" value="ECO:0007669"/>
    <property type="project" value="UniProtKB-SubCell"/>
</dbReference>
<dbReference type="Proteomes" id="UP000253740">
    <property type="component" value="Unassembled WGS sequence"/>
</dbReference>
<reference evidence="10" key="1">
    <citation type="submission" date="2015-08" db="EMBL/GenBank/DDBJ databases">
        <title>Complete DNA Sequence of Pseudomonas syringae pv. actinidiae, the Causal Agent of Kiwifruit Canker Disease.</title>
        <authorList>
            <person name="Rikkerink E.H.A."/>
            <person name="Fineran P.C."/>
        </authorList>
    </citation>
    <scope>NUCLEOTIDE SEQUENCE</scope>
    <source>
        <strain evidence="10">SkMP5</strain>
    </source>
</reference>
<dbReference type="InterPro" id="IPR014721">
    <property type="entry name" value="Ribsml_uS5_D2-typ_fold_subgr"/>
</dbReference>
<dbReference type="NCBIfam" id="NF002288">
    <property type="entry name" value="PRK01212.1-4"/>
    <property type="match status" value="1"/>
</dbReference>
<comment type="pathway">
    <text evidence="7">Amino-acid biosynthesis; L-threonine biosynthesis; L-threonine from L-aspartate: step 4/5.</text>
</comment>
<dbReference type="EMBL" id="DF970238">
    <property type="protein sequence ID" value="GAP66928.1"/>
    <property type="molecule type" value="Genomic_DNA"/>
</dbReference>
<evidence type="ECO:0000313" key="10">
    <source>
        <dbReference type="EMBL" id="GAP66928.1"/>
    </source>
</evidence>
<evidence type="ECO:0000256" key="4">
    <source>
        <dbReference type="ARBA" id="ARBA00022741"/>
    </source>
</evidence>
<dbReference type="PANTHER" id="PTHR20861">
    <property type="entry name" value="HOMOSERINE/4-DIPHOSPHOCYTIDYL-2-C-METHYL-D-ERYTHRITOL KINASE"/>
    <property type="match status" value="1"/>
</dbReference>
<dbReference type="InterPro" id="IPR000870">
    <property type="entry name" value="Homoserine_kinase"/>
</dbReference>
<dbReference type="EC" id="2.7.1.39" evidence="7"/>
<comment type="function">
    <text evidence="7">Catalyzes the ATP-dependent phosphorylation of L-homoserine to L-homoserine phosphate.</text>
</comment>
<dbReference type="HAMAP" id="MF_00384">
    <property type="entry name" value="Homoser_kinase"/>
    <property type="match status" value="1"/>
</dbReference>
<keyword evidence="7" id="KW-0963">Cytoplasm</keyword>
<dbReference type="SUPFAM" id="SSF54211">
    <property type="entry name" value="Ribosomal protein S5 domain 2-like"/>
    <property type="match status" value="1"/>
</dbReference>